<proteinExistence type="predicted"/>
<evidence type="ECO:0000313" key="2">
    <source>
        <dbReference type="Proteomes" id="UP001310594"/>
    </source>
</evidence>
<organism evidence="1 2">
    <name type="scientific">Elasticomyces elasticus</name>
    <dbReference type="NCBI Taxonomy" id="574655"/>
    <lineage>
        <taxon>Eukaryota</taxon>
        <taxon>Fungi</taxon>
        <taxon>Dikarya</taxon>
        <taxon>Ascomycota</taxon>
        <taxon>Pezizomycotina</taxon>
        <taxon>Dothideomycetes</taxon>
        <taxon>Dothideomycetidae</taxon>
        <taxon>Mycosphaerellales</taxon>
        <taxon>Teratosphaeriaceae</taxon>
        <taxon>Elasticomyces</taxon>
    </lineage>
</organism>
<evidence type="ECO:0008006" key="3">
    <source>
        <dbReference type="Google" id="ProtNLM"/>
    </source>
</evidence>
<dbReference type="InterPro" id="IPR039535">
    <property type="entry name" value="ASST-like"/>
</dbReference>
<dbReference type="PANTHER" id="PTHR35340:SF8">
    <property type="entry name" value="ASST-DOMAIN-CONTAINING PROTEIN"/>
    <property type="match status" value="1"/>
</dbReference>
<dbReference type="AlphaFoldDB" id="A0AAN7VPP2"/>
<name>A0AAN7VPP2_9PEZI</name>
<protein>
    <recommendedName>
        <fullName evidence="3">ASST-domain-containing protein</fullName>
    </recommendedName>
</protein>
<gene>
    <name evidence="1" type="ORF">LTR97_008809</name>
</gene>
<dbReference type="EMBL" id="JAVRQU010000014">
    <property type="protein sequence ID" value="KAK5695303.1"/>
    <property type="molecule type" value="Genomic_DNA"/>
</dbReference>
<dbReference type="Pfam" id="PF14269">
    <property type="entry name" value="Arylsulfotran_2"/>
    <property type="match status" value="1"/>
</dbReference>
<evidence type="ECO:0000313" key="1">
    <source>
        <dbReference type="EMBL" id="KAK5695303.1"/>
    </source>
</evidence>
<sequence length="419" mass="46425">MQTKNGSFVLSGIQVGLKADDVDAYGDGVTRGQGLVLNDAYEQRTVVSGPAEMHSFNMHELKIVDGGQSALHILWKPEYIDVSELGLPDRKAGWVGNMGFREVDLESGNTVFEWWSLDHVPLQESSWPVSKLEGPAPTAWDYFHADSIDKSANGDYLLSARHTDCIYKISGQNHSVLWRLGGRTSSFASDEVQFARQHDARFVEAEDLRQIPQIGVEYMSLFDNSGDEYEVASASSALVIKLDLLETVATSFRRLMSPEEGTTRISGNSQILPNGNTLTCWGARSYTSEHSVEGRLVAEASFASDRFSNYRTYKAAWKASPSDAELTLKCFAWGTSVEKATTVCYVSWNGATEVDSWDFYRQDGEDHDSSVGVVTRTGFETSIQYRGYSEFALVKALDSVGDILATSRRARVKHPGQWS</sequence>
<dbReference type="Proteomes" id="UP001310594">
    <property type="component" value="Unassembled WGS sequence"/>
</dbReference>
<reference evidence="1" key="1">
    <citation type="submission" date="2023-08" db="EMBL/GenBank/DDBJ databases">
        <title>Black Yeasts Isolated from many extreme environments.</title>
        <authorList>
            <person name="Coleine C."/>
            <person name="Stajich J.E."/>
            <person name="Selbmann L."/>
        </authorList>
    </citation>
    <scope>NUCLEOTIDE SEQUENCE</scope>
    <source>
        <strain evidence="1">CCFEE 5810</strain>
    </source>
</reference>
<accession>A0AAN7VPP2</accession>
<dbReference type="InterPro" id="IPR053143">
    <property type="entry name" value="Arylsulfate_ST"/>
</dbReference>
<comment type="caution">
    <text evidence="1">The sequence shown here is derived from an EMBL/GenBank/DDBJ whole genome shotgun (WGS) entry which is preliminary data.</text>
</comment>
<dbReference type="PANTHER" id="PTHR35340">
    <property type="entry name" value="PQQ ENZYME REPEAT PROTEIN-RELATED"/>
    <property type="match status" value="1"/>
</dbReference>